<gene>
    <name evidence="4" type="ORF">AU468_07330</name>
</gene>
<dbReference type="PANTHER" id="PTHR21666:SF270">
    <property type="entry name" value="MUREIN HYDROLASE ACTIVATOR ENVC"/>
    <property type="match status" value="1"/>
</dbReference>
<comment type="caution">
    <text evidence="4">The sequence shown here is derived from an EMBL/GenBank/DDBJ whole genome shotgun (WGS) entry which is preliminary data.</text>
</comment>
<evidence type="ECO:0000256" key="2">
    <source>
        <dbReference type="SAM" id="Phobius"/>
    </source>
</evidence>
<feature type="transmembrane region" description="Helical" evidence="2">
    <location>
        <begin position="48"/>
        <end position="70"/>
    </location>
</feature>
<feature type="coiled-coil region" evidence="1">
    <location>
        <begin position="79"/>
        <end position="106"/>
    </location>
</feature>
<keyword evidence="1" id="KW-0175">Coiled coil</keyword>
<dbReference type="InterPro" id="IPR016047">
    <property type="entry name" value="M23ase_b-sheet_dom"/>
</dbReference>
<dbReference type="AlphaFoldDB" id="A0A2S4JRB7"/>
<dbReference type="InterPro" id="IPR050570">
    <property type="entry name" value="Cell_wall_metabolism_enzyme"/>
</dbReference>
<evidence type="ECO:0000313" key="4">
    <source>
        <dbReference type="EMBL" id="POR02056.1"/>
    </source>
</evidence>
<dbReference type="Proteomes" id="UP000237350">
    <property type="component" value="Unassembled WGS sequence"/>
</dbReference>
<dbReference type="InterPro" id="IPR011055">
    <property type="entry name" value="Dup_hybrid_motif"/>
</dbReference>
<proteinExistence type="predicted"/>
<keyword evidence="2" id="KW-1133">Transmembrane helix</keyword>
<dbReference type="RefSeq" id="WP_103680145.1">
    <property type="nucleotide sequence ID" value="NZ_LPWH01000063.1"/>
</dbReference>
<keyword evidence="5" id="KW-1185">Reference proteome</keyword>
<keyword evidence="2" id="KW-0812">Transmembrane</keyword>
<dbReference type="OrthoDB" id="305469at2"/>
<dbReference type="Pfam" id="PF01551">
    <property type="entry name" value="Peptidase_M23"/>
    <property type="match status" value="1"/>
</dbReference>
<name>A0A2S4JRB7_9SPIO</name>
<dbReference type="GO" id="GO:0004222">
    <property type="term" value="F:metalloendopeptidase activity"/>
    <property type="evidence" value="ECO:0007669"/>
    <property type="project" value="TreeGrafter"/>
</dbReference>
<reference evidence="5" key="1">
    <citation type="submission" date="2015-12" db="EMBL/GenBank/DDBJ databases">
        <authorList>
            <person name="Lodha T.D."/>
            <person name="Chintalapati S."/>
            <person name="Chintalapati V.R."/>
            <person name="Sravanthi T."/>
        </authorList>
    </citation>
    <scope>NUCLEOTIDE SEQUENCE [LARGE SCALE GENOMIC DNA]</scope>
    <source>
        <strain evidence="5">JC133</strain>
    </source>
</reference>
<dbReference type="SUPFAM" id="SSF51261">
    <property type="entry name" value="Duplicated hybrid motif"/>
    <property type="match status" value="1"/>
</dbReference>
<evidence type="ECO:0000259" key="3">
    <source>
        <dbReference type="Pfam" id="PF01551"/>
    </source>
</evidence>
<dbReference type="PANTHER" id="PTHR21666">
    <property type="entry name" value="PEPTIDASE-RELATED"/>
    <property type="match status" value="1"/>
</dbReference>
<accession>A0A2S4JRB7</accession>
<protein>
    <recommendedName>
        <fullName evidence="3">M23ase beta-sheet core domain-containing protein</fullName>
    </recommendedName>
</protein>
<dbReference type="EMBL" id="LPWH01000063">
    <property type="protein sequence ID" value="POR02056.1"/>
    <property type="molecule type" value="Genomic_DNA"/>
</dbReference>
<feature type="domain" description="M23ase beta-sheet core" evidence="3">
    <location>
        <begin position="224"/>
        <end position="318"/>
    </location>
</feature>
<dbReference type="CDD" id="cd12797">
    <property type="entry name" value="M23_peptidase"/>
    <property type="match status" value="1"/>
</dbReference>
<organism evidence="4 5">
    <name type="scientific">Alkalispirochaeta sphaeroplastigenens</name>
    <dbReference type="NCBI Taxonomy" id="1187066"/>
    <lineage>
        <taxon>Bacteria</taxon>
        <taxon>Pseudomonadati</taxon>
        <taxon>Spirochaetota</taxon>
        <taxon>Spirochaetia</taxon>
        <taxon>Spirochaetales</taxon>
        <taxon>Spirochaetaceae</taxon>
        <taxon>Alkalispirochaeta</taxon>
    </lineage>
</organism>
<keyword evidence="2" id="KW-0472">Membrane</keyword>
<evidence type="ECO:0000313" key="5">
    <source>
        <dbReference type="Proteomes" id="UP000237350"/>
    </source>
</evidence>
<dbReference type="Gene3D" id="2.70.70.10">
    <property type="entry name" value="Glucose Permease (Domain IIA)"/>
    <property type="match status" value="1"/>
</dbReference>
<sequence length="339" mass="36510">MGQDVGRGLMTALVRVVRRVAQAVFAQHITVKIIPESAQEAVSFRVSVLVLLFAALVTSGLAGGVAYLHLSARDGTILVQDQRSDLQVLQANLDEALTELQGLLRNLRPLDEELEGTFARFGGAGSHEGAPAAMSRSQFTDFFRGTAGVPEDQPVALREVEELRSFVDTLGSSLAGLSQTREVLSSLESHLRHVPHHWPVANGGGVVTMEFGPNIHPFTGQWYLHKGFDVAGPVGLPLVATAEGVVVDSSYDLGYGNNVIIRHRYGFYTRYAHLHTVHVREGQRVSQGQQIGTLGSSGMSSGPHVHLEVIVGGEVLDPAPFLKISNTFPRGGTASSRRR</sequence>
<evidence type="ECO:0000256" key="1">
    <source>
        <dbReference type="SAM" id="Coils"/>
    </source>
</evidence>